<sequence>KRDHRLAALAETDWTPTAKDELREVLNLAHTNSDKSLYEYDSDSEHRVRASYKTKHLPWEQTRPTKVKTCLDAVYEKGLTRRVRQSHVRQELHEEHSDRVLPEHFVEWQFEDKYQTLFRWHLKHGIELAREVVAVKNADLAQRRNTIHQLMDDAASYFADMQRDKGVKKIKKRATEDEDKQKGF</sequence>
<accession>A0AAD9Q7M9</accession>
<feature type="non-terminal residue" evidence="1">
    <location>
        <position position="1"/>
    </location>
</feature>
<protein>
    <submittedName>
        <fullName evidence="1">Uncharacterized protein</fullName>
    </submittedName>
</protein>
<name>A0AAD9Q7M9_ACRCE</name>
<gene>
    <name evidence="1" type="ORF">P5673_021804</name>
</gene>
<proteinExistence type="predicted"/>
<keyword evidence="2" id="KW-1185">Reference proteome</keyword>
<evidence type="ECO:0000313" key="1">
    <source>
        <dbReference type="EMBL" id="KAK2556200.1"/>
    </source>
</evidence>
<dbReference type="EMBL" id="JARQWQ010000057">
    <property type="protein sequence ID" value="KAK2556200.1"/>
    <property type="molecule type" value="Genomic_DNA"/>
</dbReference>
<organism evidence="1 2">
    <name type="scientific">Acropora cervicornis</name>
    <name type="common">Staghorn coral</name>
    <dbReference type="NCBI Taxonomy" id="6130"/>
    <lineage>
        <taxon>Eukaryota</taxon>
        <taxon>Metazoa</taxon>
        <taxon>Cnidaria</taxon>
        <taxon>Anthozoa</taxon>
        <taxon>Hexacorallia</taxon>
        <taxon>Scleractinia</taxon>
        <taxon>Astrocoeniina</taxon>
        <taxon>Acroporidae</taxon>
        <taxon>Acropora</taxon>
    </lineage>
</organism>
<dbReference type="Proteomes" id="UP001249851">
    <property type="component" value="Unassembled WGS sequence"/>
</dbReference>
<comment type="caution">
    <text evidence="1">The sequence shown here is derived from an EMBL/GenBank/DDBJ whole genome shotgun (WGS) entry which is preliminary data.</text>
</comment>
<dbReference type="AlphaFoldDB" id="A0AAD9Q7M9"/>
<reference evidence="1" key="2">
    <citation type="journal article" date="2023" name="Science">
        <title>Genomic signatures of disease resistance in endangered staghorn corals.</title>
        <authorList>
            <person name="Vollmer S.V."/>
            <person name="Selwyn J.D."/>
            <person name="Despard B.A."/>
            <person name="Roesel C.L."/>
        </authorList>
    </citation>
    <scope>NUCLEOTIDE SEQUENCE</scope>
    <source>
        <strain evidence="1">K2</strain>
    </source>
</reference>
<evidence type="ECO:0000313" key="2">
    <source>
        <dbReference type="Proteomes" id="UP001249851"/>
    </source>
</evidence>
<reference evidence="1" key="1">
    <citation type="journal article" date="2023" name="G3 (Bethesda)">
        <title>Whole genome assembly and annotation of the endangered Caribbean coral Acropora cervicornis.</title>
        <authorList>
            <person name="Selwyn J.D."/>
            <person name="Vollmer S.V."/>
        </authorList>
    </citation>
    <scope>NUCLEOTIDE SEQUENCE</scope>
    <source>
        <strain evidence="1">K2</strain>
    </source>
</reference>